<dbReference type="EMBL" id="BARW01014902">
    <property type="protein sequence ID" value="GAI81325.1"/>
    <property type="molecule type" value="Genomic_DNA"/>
</dbReference>
<feature type="non-terminal residue" evidence="1">
    <location>
        <position position="294"/>
    </location>
</feature>
<accession>X1T127</accession>
<protein>
    <submittedName>
        <fullName evidence="1">Uncharacterized protein</fullName>
    </submittedName>
</protein>
<proteinExistence type="predicted"/>
<sequence>EVGIIYLDEYMRATTALVSPNNTQYIDCSNSITQNRIRVEIPVQQIAPSFSKYYKFCIKADKEDYDIIYTNLYFRDNTLGSTWFLLEGENSQKIEVGDKLLVKADTNGPKSRCTEVTVLDKEAKEADFILPPPVDAANNEVTVPSGTYMRISTNQISTELGENPVVTDDQNGRGNDGNCPIVYMNVCSVPNPAYDPTSPATGTNLPFIPLEIPEGSTMRINYFNKRNGGSGNACELRECIWETTATASQNYFSVKAWWDGDNIFGLTSQAVCRTDTSDSPSTWNYDSSIGTFDG</sequence>
<comment type="caution">
    <text evidence="1">The sequence shown here is derived from an EMBL/GenBank/DDBJ whole genome shotgun (WGS) entry which is preliminary data.</text>
</comment>
<gene>
    <name evidence="1" type="ORF">S12H4_26291</name>
</gene>
<feature type="non-terminal residue" evidence="1">
    <location>
        <position position="1"/>
    </location>
</feature>
<dbReference type="AlphaFoldDB" id="X1T127"/>
<organism evidence="1">
    <name type="scientific">marine sediment metagenome</name>
    <dbReference type="NCBI Taxonomy" id="412755"/>
    <lineage>
        <taxon>unclassified sequences</taxon>
        <taxon>metagenomes</taxon>
        <taxon>ecological metagenomes</taxon>
    </lineage>
</organism>
<reference evidence="1" key="1">
    <citation type="journal article" date="2014" name="Front. Microbiol.">
        <title>High frequency of phylogenetically diverse reductive dehalogenase-homologous genes in deep subseafloor sedimentary metagenomes.</title>
        <authorList>
            <person name="Kawai M."/>
            <person name="Futagami T."/>
            <person name="Toyoda A."/>
            <person name="Takaki Y."/>
            <person name="Nishi S."/>
            <person name="Hori S."/>
            <person name="Arai W."/>
            <person name="Tsubouchi T."/>
            <person name="Morono Y."/>
            <person name="Uchiyama I."/>
            <person name="Ito T."/>
            <person name="Fujiyama A."/>
            <person name="Inagaki F."/>
            <person name="Takami H."/>
        </authorList>
    </citation>
    <scope>NUCLEOTIDE SEQUENCE</scope>
    <source>
        <strain evidence="1">Expedition CK06-06</strain>
    </source>
</reference>
<name>X1T127_9ZZZZ</name>
<evidence type="ECO:0000313" key="1">
    <source>
        <dbReference type="EMBL" id="GAI81325.1"/>
    </source>
</evidence>